<dbReference type="Proteomes" id="UP000014500">
    <property type="component" value="Unassembled WGS sequence"/>
</dbReference>
<evidence type="ECO:0000313" key="2">
    <source>
        <dbReference type="Proteomes" id="UP000014500"/>
    </source>
</evidence>
<organism evidence="1 2">
    <name type="scientific">Strigamia maritima</name>
    <name type="common">European centipede</name>
    <name type="synonym">Geophilus maritimus</name>
    <dbReference type="NCBI Taxonomy" id="126957"/>
    <lineage>
        <taxon>Eukaryota</taxon>
        <taxon>Metazoa</taxon>
        <taxon>Ecdysozoa</taxon>
        <taxon>Arthropoda</taxon>
        <taxon>Myriapoda</taxon>
        <taxon>Chilopoda</taxon>
        <taxon>Pleurostigmophora</taxon>
        <taxon>Geophilomorpha</taxon>
        <taxon>Linotaeniidae</taxon>
        <taxon>Strigamia</taxon>
    </lineage>
</organism>
<reference evidence="2" key="1">
    <citation type="submission" date="2011-05" db="EMBL/GenBank/DDBJ databases">
        <authorList>
            <person name="Richards S.R."/>
            <person name="Qu J."/>
            <person name="Jiang H."/>
            <person name="Jhangiani S.N."/>
            <person name="Agravi P."/>
            <person name="Goodspeed R."/>
            <person name="Gross S."/>
            <person name="Mandapat C."/>
            <person name="Jackson L."/>
            <person name="Mathew T."/>
            <person name="Pu L."/>
            <person name="Thornton R."/>
            <person name="Saada N."/>
            <person name="Wilczek-Boney K.B."/>
            <person name="Lee S."/>
            <person name="Kovar C."/>
            <person name="Wu Y."/>
            <person name="Scherer S.E."/>
            <person name="Worley K.C."/>
            <person name="Muzny D.M."/>
            <person name="Gibbs R."/>
        </authorList>
    </citation>
    <scope>NUCLEOTIDE SEQUENCE</scope>
    <source>
        <strain evidence="2">Brora</strain>
    </source>
</reference>
<dbReference type="HOGENOM" id="CLU_3415400_0_0_1"/>
<dbReference type="EnsemblMetazoa" id="SMAR008087-RA">
    <property type="protein sequence ID" value="SMAR008087-PA"/>
    <property type="gene ID" value="SMAR008087"/>
</dbReference>
<dbReference type="AlphaFoldDB" id="T1J3C3"/>
<proteinExistence type="predicted"/>
<evidence type="ECO:0000313" key="1">
    <source>
        <dbReference type="EnsemblMetazoa" id="SMAR008087-PA"/>
    </source>
</evidence>
<keyword evidence="2" id="KW-1185">Reference proteome</keyword>
<accession>T1J3C3</accession>
<sequence>MKPKLGNINRFYLDMARHGSPRHLGVE</sequence>
<dbReference type="EMBL" id="JH431822">
    <property type="status" value="NOT_ANNOTATED_CDS"/>
    <property type="molecule type" value="Genomic_DNA"/>
</dbReference>
<name>T1J3C3_STRMM</name>
<reference evidence="1" key="2">
    <citation type="submission" date="2015-02" db="UniProtKB">
        <authorList>
            <consortium name="EnsemblMetazoa"/>
        </authorList>
    </citation>
    <scope>IDENTIFICATION</scope>
</reference>
<protein>
    <submittedName>
        <fullName evidence="1">Uncharacterized protein</fullName>
    </submittedName>
</protein>